<feature type="region of interest" description="Disordered" evidence="8">
    <location>
        <begin position="340"/>
        <end position="360"/>
    </location>
</feature>
<dbReference type="FunFam" id="1.10.510.10:FF:000594">
    <property type="entry name" value="Myosin light chain kinase isoform-III"/>
    <property type="match status" value="1"/>
</dbReference>
<evidence type="ECO:0000256" key="1">
    <source>
        <dbReference type="ARBA" id="ARBA00022527"/>
    </source>
</evidence>
<accession>A0AA36F4Q2</accession>
<dbReference type="PROSITE" id="PS00107">
    <property type="entry name" value="PROTEIN_KINASE_ATP"/>
    <property type="match status" value="1"/>
</dbReference>
<dbReference type="SMART" id="SM00220">
    <property type="entry name" value="S_TKc"/>
    <property type="match status" value="1"/>
</dbReference>
<dbReference type="FunFam" id="3.30.200.20:FF:000042">
    <property type="entry name" value="Aurora kinase A"/>
    <property type="match status" value="1"/>
</dbReference>
<dbReference type="EMBL" id="OX597820">
    <property type="protein sequence ID" value="CAI9725676.1"/>
    <property type="molecule type" value="Genomic_DNA"/>
</dbReference>
<evidence type="ECO:0000256" key="2">
    <source>
        <dbReference type="ARBA" id="ARBA00022679"/>
    </source>
</evidence>
<evidence type="ECO:0000256" key="8">
    <source>
        <dbReference type="SAM" id="MobiDB-lite"/>
    </source>
</evidence>
<dbReference type="Proteomes" id="UP001162480">
    <property type="component" value="Chromosome 7"/>
</dbReference>
<sequence length="391" mass="44889">MNGLNTSPDINADDPPKIHVDEDDPVAELENTFDASGITIKTDLWVTDNYEISDVLLGRGKFGEVKICTERQTGQEFAAKFVSVRGMQGRKDIRNEIEIMKSLRHPRLLQMYDAYERRDKFCLVLELVSGGELFERVINEDFYLTERACVIFLRQICEGVEFIHSKNILHLDMKPENILCMTRSGNRIKIIDFGLARRFDPRDDMRVLFGTPEFIAPEVVNFEPIGHRTDMWSVGVITYILLSGLSPFLGDNDNQTLANVTCAQWDFDAEEFESISADAKDFISKLLVKRPTKRLSATDCLEHTWLKDAVSVNPWDEAYRDHLKDTCDYALPFLNASEVRKKKSNHRSTSDTASHDRTLSKKRLKKFVSRRKWQKATNAMVALKRMGVRLV</sequence>
<evidence type="ECO:0000313" key="10">
    <source>
        <dbReference type="EMBL" id="CAI9725676.1"/>
    </source>
</evidence>
<comment type="similarity">
    <text evidence="7">Belongs to the protein kinase superfamily.</text>
</comment>
<keyword evidence="3 6" id="KW-0547">Nucleotide-binding</keyword>
<dbReference type="GO" id="GO:0005524">
    <property type="term" value="F:ATP binding"/>
    <property type="evidence" value="ECO:0007669"/>
    <property type="project" value="UniProtKB-UniRule"/>
</dbReference>
<feature type="binding site" evidence="6">
    <location>
        <position position="80"/>
    </location>
    <ligand>
        <name>ATP</name>
        <dbReference type="ChEBI" id="CHEBI:30616"/>
    </ligand>
</feature>
<dbReference type="SUPFAM" id="SSF56112">
    <property type="entry name" value="Protein kinase-like (PK-like)"/>
    <property type="match status" value="1"/>
</dbReference>
<dbReference type="Pfam" id="PF00069">
    <property type="entry name" value="Pkinase"/>
    <property type="match status" value="1"/>
</dbReference>
<evidence type="ECO:0000256" key="5">
    <source>
        <dbReference type="ARBA" id="ARBA00022840"/>
    </source>
</evidence>
<dbReference type="GO" id="GO:0043065">
    <property type="term" value="P:positive regulation of apoptotic process"/>
    <property type="evidence" value="ECO:0007669"/>
    <property type="project" value="TreeGrafter"/>
</dbReference>
<dbReference type="InterPro" id="IPR011009">
    <property type="entry name" value="Kinase-like_dom_sf"/>
</dbReference>
<keyword evidence="2" id="KW-0808">Transferase</keyword>
<evidence type="ECO:0000259" key="9">
    <source>
        <dbReference type="PROSITE" id="PS50011"/>
    </source>
</evidence>
<keyword evidence="4" id="KW-0418">Kinase</keyword>
<dbReference type="CDD" id="cd14103">
    <property type="entry name" value="STKc_MLCK"/>
    <property type="match status" value="1"/>
</dbReference>
<dbReference type="Gene3D" id="3.30.200.20">
    <property type="entry name" value="Phosphorylase Kinase, domain 1"/>
    <property type="match status" value="1"/>
</dbReference>
<keyword evidence="5 6" id="KW-0067">ATP-binding</keyword>
<reference evidence="10" key="1">
    <citation type="submission" date="2023-08" db="EMBL/GenBank/DDBJ databases">
        <authorList>
            <person name="Alioto T."/>
            <person name="Alioto T."/>
            <person name="Gomez Garrido J."/>
        </authorList>
    </citation>
    <scope>NUCLEOTIDE SEQUENCE</scope>
</reference>
<dbReference type="Gene3D" id="1.10.510.10">
    <property type="entry name" value="Transferase(Phosphotransferase) domain 1"/>
    <property type="match status" value="1"/>
</dbReference>
<dbReference type="InterPro" id="IPR000719">
    <property type="entry name" value="Prot_kinase_dom"/>
</dbReference>
<dbReference type="GO" id="GO:0035556">
    <property type="term" value="P:intracellular signal transduction"/>
    <property type="evidence" value="ECO:0007669"/>
    <property type="project" value="TreeGrafter"/>
</dbReference>
<evidence type="ECO:0000256" key="4">
    <source>
        <dbReference type="ARBA" id="ARBA00022777"/>
    </source>
</evidence>
<dbReference type="GO" id="GO:0004674">
    <property type="term" value="F:protein serine/threonine kinase activity"/>
    <property type="evidence" value="ECO:0007669"/>
    <property type="project" value="UniProtKB-KW"/>
</dbReference>
<dbReference type="PROSITE" id="PS50011">
    <property type="entry name" value="PROTEIN_KINASE_DOM"/>
    <property type="match status" value="1"/>
</dbReference>
<keyword evidence="1 7" id="KW-0723">Serine/threonine-protein kinase</keyword>
<feature type="domain" description="Protein kinase" evidence="9">
    <location>
        <begin position="51"/>
        <end position="306"/>
    </location>
</feature>
<dbReference type="PANTHER" id="PTHR24342:SF20">
    <property type="entry name" value="MYOSIN LIGHT CHAIN KINASE, SMOOTH MUSCLE"/>
    <property type="match status" value="1"/>
</dbReference>
<dbReference type="InterPro" id="IPR008271">
    <property type="entry name" value="Ser/Thr_kinase_AS"/>
</dbReference>
<organism evidence="10 11">
    <name type="scientific">Octopus vulgaris</name>
    <name type="common">Common octopus</name>
    <dbReference type="NCBI Taxonomy" id="6645"/>
    <lineage>
        <taxon>Eukaryota</taxon>
        <taxon>Metazoa</taxon>
        <taxon>Spiralia</taxon>
        <taxon>Lophotrochozoa</taxon>
        <taxon>Mollusca</taxon>
        <taxon>Cephalopoda</taxon>
        <taxon>Coleoidea</taxon>
        <taxon>Octopodiformes</taxon>
        <taxon>Octopoda</taxon>
        <taxon>Incirrata</taxon>
        <taxon>Octopodidae</taxon>
        <taxon>Octopus</taxon>
    </lineage>
</organism>
<evidence type="ECO:0000256" key="6">
    <source>
        <dbReference type="PROSITE-ProRule" id="PRU10141"/>
    </source>
</evidence>
<evidence type="ECO:0000256" key="7">
    <source>
        <dbReference type="RuleBase" id="RU000304"/>
    </source>
</evidence>
<dbReference type="InterPro" id="IPR017441">
    <property type="entry name" value="Protein_kinase_ATP_BS"/>
</dbReference>
<dbReference type="AlphaFoldDB" id="A0AA36F4Q2"/>
<dbReference type="PANTHER" id="PTHR24342">
    <property type="entry name" value="SERINE/THREONINE-PROTEIN KINASE 17"/>
    <property type="match status" value="1"/>
</dbReference>
<gene>
    <name evidence="10" type="ORF">OCTVUL_1B018788</name>
</gene>
<protein>
    <submittedName>
        <fullName evidence="10">Myosin light chain kinase, smooth muscle-like isoform X2</fullName>
    </submittedName>
</protein>
<evidence type="ECO:0000313" key="11">
    <source>
        <dbReference type="Proteomes" id="UP001162480"/>
    </source>
</evidence>
<dbReference type="GO" id="GO:0005634">
    <property type="term" value="C:nucleus"/>
    <property type="evidence" value="ECO:0007669"/>
    <property type="project" value="TreeGrafter"/>
</dbReference>
<dbReference type="PROSITE" id="PS00108">
    <property type="entry name" value="PROTEIN_KINASE_ST"/>
    <property type="match status" value="1"/>
</dbReference>
<keyword evidence="11" id="KW-1185">Reference proteome</keyword>
<evidence type="ECO:0000256" key="3">
    <source>
        <dbReference type="ARBA" id="ARBA00022741"/>
    </source>
</evidence>
<proteinExistence type="inferred from homology"/>
<name>A0AA36F4Q2_OCTVU</name>